<dbReference type="GO" id="GO:0008168">
    <property type="term" value="F:methyltransferase activity"/>
    <property type="evidence" value="ECO:0007669"/>
    <property type="project" value="UniProtKB-KW"/>
</dbReference>
<organism evidence="5 6">
    <name type="scientific">Fluviispira sanaruensis</name>
    <dbReference type="NCBI Taxonomy" id="2493639"/>
    <lineage>
        <taxon>Bacteria</taxon>
        <taxon>Pseudomonadati</taxon>
        <taxon>Bdellovibrionota</taxon>
        <taxon>Oligoflexia</taxon>
        <taxon>Silvanigrellales</taxon>
        <taxon>Silvanigrellaceae</taxon>
        <taxon>Fluviispira</taxon>
    </lineage>
</organism>
<proteinExistence type="predicted"/>
<protein>
    <submittedName>
        <fullName evidence="5">rRNA methyltransferase</fullName>
    </submittedName>
</protein>
<name>A0A4P2VGK7_FLUSA</name>
<keyword evidence="5" id="KW-0808">Transferase</keyword>
<reference evidence="5 6" key="1">
    <citation type="submission" date="2018-12" db="EMBL/GenBank/DDBJ databases">
        <title>Rubrispira sanarue gen. nov., sp., nov., a member of the order Silvanigrellales, isolated from a brackish lake in Hamamatsu Japan.</title>
        <authorList>
            <person name="Maejima Y."/>
            <person name="Iino T."/>
            <person name="Muraguchi Y."/>
            <person name="Fukuda K."/>
            <person name="Nojiri H."/>
            <person name="Ohkuma M."/>
            <person name="Moriuchi R."/>
            <person name="Dohra H."/>
            <person name="Kimbara K."/>
            <person name="Shintani M."/>
        </authorList>
    </citation>
    <scope>NUCLEOTIDE SEQUENCE [LARGE SCALE GENOMIC DNA]</scope>
    <source>
        <strain evidence="5 6">RF1110005</strain>
    </source>
</reference>
<keyword evidence="6" id="KW-1185">Reference proteome</keyword>
<dbReference type="GO" id="GO:0046872">
    <property type="term" value="F:metal ion binding"/>
    <property type="evidence" value="ECO:0007669"/>
    <property type="project" value="UniProtKB-KW"/>
</dbReference>
<evidence type="ECO:0000256" key="1">
    <source>
        <dbReference type="ARBA" id="ARBA00022723"/>
    </source>
</evidence>
<dbReference type="AlphaFoldDB" id="A0A4P2VGK7"/>
<dbReference type="GO" id="GO:0032259">
    <property type="term" value="P:methylation"/>
    <property type="evidence" value="ECO:0007669"/>
    <property type="project" value="UniProtKB-KW"/>
</dbReference>
<dbReference type="GO" id="GO:0003735">
    <property type="term" value="F:structural constituent of ribosome"/>
    <property type="evidence" value="ECO:0007669"/>
    <property type="project" value="TreeGrafter"/>
</dbReference>
<dbReference type="InterPro" id="IPR052571">
    <property type="entry name" value="Mt_RNA_Methyltransferase"/>
</dbReference>
<evidence type="ECO:0000313" key="5">
    <source>
        <dbReference type="EMBL" id="BBH51906.1"/>
    </source>
</evidence>
<dbReference type="InterPro" id="IPR029063">
    <property type="entry name" value="SAM-dependent_MTases_sf"/>
</dbReference>
<dbReference type="SUPFAM" id="SSF53335">
    <property type="entry name" value="S-adenosyl-L-methionine-dependent methyltransferases"/>
    <property type="match status" value="1"/>
</dbReference>
<dbReference type="Proteomes" id="UP000291236">
    <property type="component" value="Chromosome"/>
</dbReference>
<dbReference type="GO" id="GO:0015935">
    <property type="term" value="C:small ribosomal subunit"/>
    <property type="evidence" value="ECO:0007669"/>
    <property type="project" value="TreeGrafter"/>
</dbReference>
<dbReference type="OrthoDB" id="5290094at2"/>
<dbReference type="GO" id="GO:0051536">
    <property type="term" value="F:iron-sulfur cluster binding"/>
    <property type="evidence" value="ECO:0007669"/>
    <property type="project" value="UniProtKB-KW"/>
</dbReference>
<dbReference type="GO" id="GO:0006412">
    <property type="term" value="P:translation"/>
    <property type="evidence" value="ECO:0007669"/>
    <property type="project" value="InterPro"/>
</dbReference>
<sequence>MSIPDHLSQALAEEVAKFSQSQLQKAYAELTDLYRTNRKQINNSLNSAEKRIAYIAARMPATYGAISRVLEEIHEDLQDRVTSMLDVGAGPGTATWAVAEHFPKVSQFTLIERESEMLSLGKRMAYNNPRFKSAHWISESVEVALKTPDKYDLVIASYSFNEFPKSSKLKILQSLWEKTNHSLVLIDPGSKEAFSSLHEARSWLIEQKAHIVAPCTHQKECPAVTQQDWCHFSERIQRSTLHRFLKEGERGYEDEKFSYLIVSKEKNLVSSARIVRNPEIKSGHLKLHLCNENGFEQKIYSKKDGNLYKKAKKSAWGDPWEPTP</sequence>
<keyword evidence="3" id="KW-0408">Iron</keyword>
<keyword evidence="5" id="KW-0489">Methyltransferase</keyword>
<dbReference type="EMBL" id="AP019368">
    <property type="protein sequence ID" value="BBH51906.1"/>
    <property type="molecule type" value="Genomic_DNA"/>
</dbReference>
<keyword evidence="4" id="KW-0411">Iron-sulfur</keyword>
<dbReference type="RefSeq" id="WP_130605886.1">
    <property type="nucleotide sequence ID" value="NZ_AP019368.1"/>
</dbReference>
<gene>
    <name evidence="5" type="ORF">JCM31447_03310</name>
</gene>
<dbReference type="KEGG" id="sbf:JCM31447_03310"/>
<keyword evidence="2" id="KW-0809">Transit peptide</keyword>
<dbReference type="Pfam" id="PF09243">
    <property type="entry name" value="Rsm22"/>
    <property type="match status" value="1"/>
</dbReference>
<evidence type="ECO:0000313" key="6">
    <source>
        <dbReference type="Proteomes" id="UP000291236"/>
    </source>
</evidence>
<dbReference type="Gene3D" id="3.40.50.150">
    <property type="entry name" value="Vaccinia Virus protein VP39"/>
    <property type="match status" value="1"/>
</dbReference>
<evidence type="ECO:0000256" key="3">
    <source>
        <dbReference type="ARBA" id="ARBA00023004"/>
    </source>
</evidence>
<evidence type="ECO:0000256" key="2">
    <source>
        <dbReference type="ARBA" id="ARBA00022946"/>
    </source>
</evidence>
<dbReference type="PANTHER" id="PTHR13184:SF5">
    <property type="entry name" value="METHYLTRANSFERASE-LIKE PROTEIN 17, MITOCHONDRIAL"/>
    <property type="match status" value="1"/>
</dbReference>
<keyword evidence="1" id="KW-0479">Metal-binding</keyword>
<evidence type="ECO:0000256" key="4">
    <source>
        <dbReference type="ARBA" id="ARBA00023014"/>
    </source>
</evidence>
<accession>A0A4P2VGK7</accession>
<dbReference type="InterPro" id="IPR015324">
    <property type="entry name" value="Ribosomal_Rsm22-like"/>
</dbReference>
<dbReference type="PANTHER" id="PTHR13184">
    <property type="entry name" value="37S RIBOSOMAL PROTEIN S22"/>
    <property type="match status" value="1"/>
</dbReference>
<dbReference type="CDD" id="cd02440">
    <property type="entry name" value="AdoMet_MTases"/>
    <property type="match status" value="1"/>
</dbReference>